<feature type="domain" description="Periplasmic binding protein" evidence="11">
    <location>
        <begin position="30"/>
        <end position="297"/>
    </location>
</feature>
<dbReference type="SUPFAM" id="SSF53822">
    <property type="entry name" value="Periplasmic binding protein-like I"/>
    <property type="match status" value="1"/>
</dbReference>
<dbReference type="InterPro" id="IPR025997">
    <property type="entry name" value="SBP_2_dom"/>
</dbReference>
<keyword evidence="4" id="KW-0762">Sugar transport</keyword>
<evidence type="ECO:0000256" key="4">
    <source>
        <dbReference type="ARBA" id="ARBA00022597"/>
    </source>
</evidence>
<evidence type="ECO:0000256" key="7">
    <source>
        <dbReference type="ARBA" id="ARBA00022764"/>
    </source>
</evidence>
<evidence type="ECO:0000259" key="11">
    <source>
        <dbReference type="Pfam" id="PF13407"/>
    </source>
</evidence>
<sequence>MRRIFQLVLSFLFLFQIQSVIASDDIYSFYYNGDSDFILRFNASLKAYARNRGTEIEFFDAKNSSSMQLNQIYSSISSKDSLIINLVDPKMASEIIYHAKSYGNRIVFFNRRPSDEVLKKYGSAWYVGTNSSAAGRYQFELIHDYLNEIKGVDRNKDGVLNIVILQGEIDHTDTKGRTEQIKKMLDESKIKYSIVSENYDNWEASAAFEDVKAQVSKVGIKNIDMIIANNDSMAVGAVDYLNTIGYNLGREYKDKSKYIPVFGVDGIPKATEYINQDKMTGTVFADFTALAKVCVDISLDDSTDDAELTRKLWYKVTDRNVSIPFVKYASFKKYAKRSR</sequence>
<evidence type="ECO:0000256" key="6">
    <source>
        <dbReference type="ARBA" id="ARBA00022729"/>
    </source>
</evidence>
<dbReference type="GO" id="GO:0046872">
    <property type="term" value="F:metal ion binding"/>
    <property type="evidence" value="ECO:0007669"/>
    <property type="project" value="UniProtKB-KW"/>
</dbReference>
<keyword evidence="6" id="KW-0732">Signal</keyword>
<comment type="similarity">
    <text evidence="2">Belongs to the bacterial solute-binding protein 2 family.</text>
</comment>
<name>A0A662ZFG0_9GAMM</name>
<dbReference type="AlphaFoldDB" id="A0A662ZFG0"/>
<dbReference type="EMBL" id="FOSF01000065">
    <property type="protein sequence ID" value="SFK38777.1"/>
    <property type="molecule type" value="Genomic_DNA"/>
</dbReference>
<organism evidence="12 13">
    <name type="scientific">Succinivibrio dextrinosolvens</name>
    <dbReference type="NCBI Taxonomy" id="83771"/>
    <lineage>
        <taxon>Bacteria</taxon>
        <taxon>Pseudomonadati</taxon>
        <taxon>Pseudomonadota</taxon>
        <taxon>Gammaproteobacteria</taxon>
        <taxon>Aeromonadales</taxon>
        <taxon>Succinivibrionaceae</taxon>
        <taxon>Succinivibrio</taxon>
    </lineage>
</organism>
<gene>
    <name evidence="12" type="ORF">SAMN04487865_10653</name>
</gene>
<evidence type="ECO:0000313" key="12">
    <source>
        <dbReference type="EMBL" id="SFK38777.1"/>
    </source>
</evidence>
<dbReference type="PANTHER" id="PTHR30036:SF2">
    <property type="entry name" value="D-GALACTOSE_METHYL-GALACTOSIDE BINDING PERIPLASMIC PROTEIN MGLB"/>
    <property type="match status" value="1"/>
</dbReference>
<evidence type="ECO:0000256" key="10">
    <source>
        <dbReference type="ARBA" id="ARBA00034344"/>
    </source>
</evidence>
<evidence type="ECO:0000256" key="8">
    <source>
        <dbReference type="ARBA" id="ARBA00022837"/>
    </source>
</evidence>
<evidence type="ECO:0000256" key="9">
    <source>
        <dbReference type="ARBA" id="ARBA00034323"/>
    </source>
</evidence>
<dbReference type="GO" id="GO:0030288">
    <property type="term" value="C:outer membrane-bounded periplasmic space"/>
    <property type="evidence" value="ECO:0007669"/>
    <property type="project" value="TreeGrafter"/>
</dbReference>
<comment type="subcellular location">
    <subcellularLocation>
        <location evidence="1">Periplasm</location>
    </subcellularLocation>
</comment>
<dbReference type="CDD" id="cd01539">
    <property type="entry name" value="PBP1_GGBP"/>
    <property type="match status" value="1"/>
</dbReference>
<dbReference type="OrthoDB" id="9769193at2"/>
<keyword evidence="13" id="KW-1185">Reference proteome</keyword>
<dbReference type="InterPro" id="IPR050555">
    <property type="entry name" value="Bact_Solute-Bind_Prot2"/>
</dbReference>
<dbReference type="PANTHER" id="PTHR30036">
    <property type="entry name" value="D-XYLOSE-BINDING PERIPLASMIC PROTEIN"/>
    <property type="match status" value="1"/>
</dbReference>
<dbReference type="GO" id="GO:0030246">
    <property type="term" value="F:carbohydrate binding"/>
    <property type="evidence" value="ECO:0007669"/>
    <property type="project" value="InterPro"/>
</dbReference>
<keyword evidence="5" id="KW-0479">Metal-binding</keyword>
<protein>
    <recommendedName>
        <fullName evidence="10">D-galactose/methyl-galactoside binding periplasmic protein MglB</fullName>
    </recommendedName>
</protein>
<evidence type="ECO:0000256" key="3">
    <source>
        <dbReference type="ARBA" id="ARBA00022448"/>
    </source>
</evidence>
<dbReference type="Pfam" id="PF13407">
    <property type="entry name" value="Peripla_BP_4"/>
    <property type="match status" value="1"/>
</dbReference>
<dbReference type="RefSeq" id="WP_074841539.1">
    <property type="nucleotide sequence ID" value="NZ_CP047056.1"/>
</dbReference>
<dbReference type="Gene3D" id="3.40.50.2300">
    <property type="match status" value="2"/>
</dbReference>
<evidence type="ECO:0000256" key="1">
    <source>
        <dbReference type="ARBA" id="ARBA00004418"/>
    </source>
</evidence>
<comment type="subunit">
    <text evidence="9">The ABC transporter complex is composed of one ATP-binding protein (MglA), two transmembrane proteins (MglC) and a solute-binding protein (MglB).</text>
</comment>
<dbReference type="GO" id="GO:0055085">
    <property type="term" value="P:transmembrane transport"/>
    <property type="evidence" value="ECO:0007669"/>
    <property type="project" value="UniProtKB-ARBA"/>
</dbReference>
<keyword evidence="8" id="KW-0106">Calcium</keyword>
<evidence type="ECO:0000256" key="5">
    <source>
        <dbReference type="ARBA" id="ARBA00022723"/>
    </source>
</evidence>
<dbReference type="InterPro" id="IPR044085">
    <property type="entry name" value="MglB-like_PBP1"/>
</dbReference>
<dbReference type="InterPro" id="IPR028082">
    <property type="entry name" value="Peripla_BP_I"/>
</dbReference>
<dbReference type="Proteomes" id="UP000243374">
    <property type="component" value="Unassembled WGS sequence"/>
</dbReference>
<proteinExistence type="inferred from homology"/>
<keyword evidence="3" id="KW-0813">Transport</keyword>
<evidence type="ECO:0000313" key="13">
    <source>
        <dbReference type="Proteomes" id="UP000243374"/>
    </source>
</evidence>
<evidence type="ECO:0000256" key="2">
    <source>
        <dbReference type="ARBA" id="ARBA00007639"/>
    </source>
</evidence>
<keyword evidence="7" id="KW-0574">Periplasm</keyword>
<accession>A0A662ZFG0</accession>
<reference evidence="12 13" key="1">
    <citation type="submission" date="2016-10" db="EMBL/GenBank/DDBJ databases">
        <authorList>
            <person name="Varghese N."/>
            <person name="Submissions S."/>
        </authorList>
    </citation>
    <scope>NUCLEOTIDE SEQUENCE [LARGE SCALE GENOMIC DNA]</scope>
    <source>
        <strain evidence="12 13">22B</strain>
    </source>
</reference>